<dbReference type="InterPro" id="IPR034660">
    <property type="entry name" value="DinB/YfiT-like"/>
</dbReference>
<dbReference type="EMBL" id="JACJII010000001">
    <property type="protein sequence ID" value="MBA9007562.1"/>
    <property type="molecule type" value="Genomic_DNA"/>
</dbReference>
<organism evidence="2 3">
    <name type="scientific">Thermomonospora cellulosilytica</name>
    <dbReference type="NCBI Taxonomy" id="1411118"/>
    <lineage>
        <taxon>Bacteria</taxon>
        <taxon>Bacillati</taxon>
        <taxon>Actinomycetota</taxon>
        <taxon>Actinomycetes</taxon>
        <taxon>Streptosporangiales</taxon>
        <taxon>Thermomonosporaceae</taxon>
        <taxon>Thermomonospora</taxon>
    </lineage>
</organism>
<dbReference type="GO" id="GO:0046872">
    <property type="term" value="F:metal ion binding"/>
    <property type="evidence" value="ECO:0007669"/>
    <property type="project" value="InterPro"/>
</dbReference>
<keyword evidence="3" id="KW-1185">Reference proteome</keyword>
<proteinExistence type="predicted"/>
<comment type="caution">
    <text evidence="2">The sequence shown here is derived from an EMBL/GenBank/DDBJ whole genome shotgun (WGS) entry which is preliminary data.</text>
</comment>
<dbReference type="SUPFAM" id="SSF55718">
    <property type="entry name" value="SCP-like"/>
    <property type="match status" value="1"/>
</dbReference>
<evidence type="ECO:0000313" key="2">
    <source>
        <dbReference type="EMBL" id="MBA9007562.1"/>
    </source>
</evidence>
<dbReference type="NCBIfam" id="TIGR03083">
    <property type="entry name" value="maleylpyruvate isomerase family mycothiol-dependent enzyme"/>
    <property type="match status" value="1"/>
</dbReference>
<dbReference type="Pfam" id="PF11716">
    <property type="entry name" value="MDMPI_N"/>
    <property type="match status" value="1"/>
</dbReference>
<reference evidence="2 3" key="1">
    <citation type="submission" date="2020-08" db="EMBL/GenBank/DDBJ databases">
        <title>Sequencing the genomes of 1000 actinobacteria strains.</title>
        <authorList>
            <person name="Klenk H.-P."/>
        </authorList>
    </citation>
    <scope>NUCLEOTIDE SEQUENCE [LARGE SCALE GENOMIC DNA]</scope>
    <source>
        <strain evidence="2 3">DSM 45823</strain>
    </source>
</reference>
<dbReference type="Proteomes" id="UP000539313">
    <property type="component" value="Unassembled WGS sequence"/>
</dbReference>
<dbReference type="Gene3D" id="1.20.120.450">
    <property type="entry name" value="dinb family like domain"/>
    <property type="match status" value="1"/>
</dbReference>
<protein>
    <submittedName>
        <fullName evidence="2">Uncharacterized protein (TIGR03083 family)</fullName>
    </submittedName>
</protein>
<dbReference type="PANTHER" id="PTHR40758:SF1">
    <property type="entry name" value="CONSERVED PROTEIN"/>
    <property type="match status" value="1"/>
</dbReference>
<feature type="domain" description="Mycothiol-dependent maleylpyruvate isomerase metal-binding" evidence="1">
    <location>
        <begin position="12"/>
        <end position="132"/>
    </location>
</feature>
<sequence>MLEVERLAAGLREETGRIADIVGGADPDLRVPTCPEWTVRDLVEHIGNAHRWTADLVERRLTEPPALDLAPAPSPAAEDWPGWLREGAALVLDAARRTGTETTVWTFAGPRPASFWIRRMLHDTLVHRADAAVALGVEVDYAPDLAADTLTEGLELLCLPLAAQARPAIAELRGTGERLLLSPADLDEPGWLITRAPEGVTWERGDGPADVTLTGPVTDLVLVFTRRLPPDRARTEITGDTALLDHWLARTAF</sequence>
<dbReference type="GO" id="GO:0005886">
    <property type="term" value="C:plasma membrane"/>
    <property type="evidence" value="ECO:0007669"/>
    <property type="project" value="TreeGrafter"/>
</dbReference>
<dbReference type="PANTHER" id="PTHR40758">
    <property type="entry name" value="CONSERVED PROTEIN"/>
    <property type="match status" value="1"/>
</dbReference>
<evidence type="ECO:0000313" key="3">
    <source>
        <dbReference type="Proteomes" id="UP000539313"/>
    </source>
</evidence>
<dbReference type="AlphaFoldDB" id="A0A7W3RC03"/>
<dbReference type="SUPFAM" id="SSF109854">
    <property type="entry name" value="DinB/YfiT-like putative metalloenzymes"/>
    <property type="match status" value="1"/>
</dbReference>
<dbReference type="InterPro" id="IPR024344">
    <property type="entry name" value="MDMPI_metal-binding"/>
</dbReference>
<gene>
    <name evidence="2" type="ORF">HNR21_006444</name>
</gene>
<evidence type="ECO:0000259" key="1">
    <source>
        <dbReference type="Pfam" id="PF11716"/>
    </source>
</evidence>
<name>A0A7W3RC03_9ACTN</name>
<dbReference type="RefSeq" id="WP_182708088.1">
    <property type="nucleotide sequence ID" value="NZ_JACJII010000001.1"/>
</dbReference>
<dbReference type="InterPro" id="IPR017517">
    <property type="entry name" value="Maleyloyr_isom"/>
</dbReference>
<dbReference type="InterPro" id="IPR036527">
    <property type="entry name" value="SCP2_sterol-bd_dom_sf"/>
</dbReference>
<accession>A0A7W3RC03</accession>